<reference evidence="1 2" key="1">
    <citation type="journal article" date="2020" name="Microb. Ecol.">
        <title>Ecogenomics of the Marine Benthic Filamentous Cyanobacterium Adonisia.</title>
        <authorList>
            <person name="Walter J.M."/>
            <person name="Coutinho F.H."/>
            <person name="Leomil L."/>
            <person name="Hargreaves P.I."/>
            <person name="Campeao M.E."/>
            <person name="Vieira V.V."/>
            <person name="Silva B.S."/>
            <person name="Fistarol G.O."/>
            <person name="Salomon P.S."/>
            <person name="Sawabe T."/>
            <person name="Mino S."/>
            <person name="Hosokawa M."/>
            <person name="Miyashita H."/>
            <person name="Maruyama F."/>
            <person name="van Verk M.C."/>
            <person name="Dutilh B.E."/>
            <person name="Thompson C.C."/>
            <person name="Thompson F.L."/>
        </authorList>
    </citation>
    <scope>NUCLEOTIDE SEQUENCE [LARGE SCALE GENOMIC DNA]</scope>
    <source>
        <strain evidence="1 2">CCMR0081</strain>
    </source>
</reference>
<dbReference type="Proteomes" id="UP000481033">
    <property type="component" value="Unassembled WGS sequence"/>
</dbReference>
<sequence length="448" mass="51135">MEPPFRYWQITILTAAGQLEHRDCPQAQQWFKARFEDEIAAEELSDRICQDTLWRICQTHPNEASMAQLCLRCWLSHQIVYICIQLARSFGATYGFQAADLWPLVLDDDGKVPATYQSFTMKILASYDPDRGALSTWASRLTKNHRELNNFLLSQGLYRATPWAILNDTKATQLPRFLPHLSPSELDIAAQLLGAYHRVYRRDRITQRTSRGKRCSAPTDEQLQRIDLSQPPNVVLSQLHDLAEQLRQSRVAARGGSLPSQSLDANEYTEPAVPVSDDFQEIQDEFAKNYRQDFFNTLGEAIKVTVTAYTVHYQKRRPPQGRVYRQALELFHCEGRPMGEIAKTLGLNSQVKVTRLLNLKKFRTEVCIYWLNQLKERVQKNALKHLSPDQLDNIADKLEQILNEEADAVMAEAASEAQIPKNRTANSVFARQLCAVVDTLPLPPDLPS</sequence>
<gene>
    <name evidence="1" type="ORF">DXZ20_05955</name>
</gene>
<evidence type="ECO:0000313" key="1">
    <source>
        <dbReference type="EMBL" id="NEZ55227.1"/>
    </source>
</evidence>
<organism evidence="1 2">
    <name type="scientific">Adonisia turfae CCMR0081</name>
    <dbReference type="NCBI Taxonomy" id="2292702"/>
    <lineage>
        <taxon>Bacteria</taxon>
        <taxon>Bacillati</taxon>
        <taxon>Cyanobacteriota</taxon>
        <taxon>Adonisia</taxon>
        <taxon>Adonisia turfae</taxon>
    </lineage>
</organism>
<name>A0A6M0RG22_9CYAN</name>
<keyword evidence="2" id="KW-1185">Reference proteome</keyword>
<comment type="caution">
    <text evidence="1">The sequence shown here is derived from an EMBL/GenBank/DDBJ whole genome shotgun (WGS) entry which is preliminary data.</text>
</comment>
<evidence type="ECO:0000313" key="2">
    <source>
        <dbReference type="Proteomes" id="UP000481033"/>
    </source>
</evidence>
<dbReference type="AlphaFoldDB" id="A0A6M0RG22"/>
<dbReference type="EMBL" id="QXHD01000004">
    <property type="protein sequence ID" value="NEZ55227.1"/>
    <property type="molecule type" value="Genomic_DNA"/>
</dbReference>
<protein>
    <submittedName>
        <fullName evidence="1">Uncharacterized protein</fullName>
    </submittedName>
</protein>
<accession>A0A6M0RG22</accession>
<dbReference type="RefSeq" id="WP_163697004.1">
    <property type="nucleotide sequence ID" value="NZ_QXHD01000004.1"/>
</dbReference>
<proteinExistence type="predicted"/>